<evidence type="ECO:0000313" key="1">
    <source>
        <dbReference type="EMBL" id="GAV00444.1"/>
    </source>
</evidence>
<accession>A0A1D1VND7</accession>
<keyword evidence="2" id="KW-1185">Reference proteome</keyword>
<protein>
    <submittedName>
        <fullName evidence="1">Uncharacterized protein</fullName>
    </submittedName>
</protein>
<evidence type="ECO:0000313" key="2">
    <source>
        <dbReference type="Proteomes" id="UP000186922"/>
    </source>
</evidence>
<comment type="caution">
    <text evidence="1">The sequence shown here is derived from an EMBL/GenBank/DDBJ whole genome shotgun (WGS) entry which is preliminary data.</text>
</comment>
<dbReference type="AlphaFoldDB" id="A0A1D1VND7"/>
<dbReference type="EMBL" id="BDGG01000006">
    <property type="protein sequence ID" value="GAV00444.1"/>
    <property type="molecule type" value="Genomic_DNA"/>
</dbReference>
<name>A0A1D1VND7_RAMVA</name>
<proteinExistence type="predicted"/>
<reference evidence="1 2" key="1">
    <citation type="journal article" date="2016" name="Nat. Commun.">
        <title>Extremotolerant tardigrade genome and improved radiotolerance of human cultured cells by tardigrade-unique protein.</title>
        <authorList>
            <person name="Hashimoto T."/>
            <person name="Horikawa D.D."/>
            <person name="Saito Y."/>
            <person name="Kuwahara H."/>
            <person name="Kozuka-Hata H."/>
            <person name="Shin-I T."/>
            <person name="Minakuchi Y."/>
            <person name="Ohishi K."/>
            <person name="Motoyama A."/>
            <person name="Aizu T."/>
            <person name="Enomoto A."/>
            <person name="Kondo K."/>
            <person name="Tanaka S."/>
            <person name="Hara Y."/>
            <person name="Koshikawa S."/>
            <person name="Sagara H."/>
            <person name="Miura T."/>
            <person name="Yokobori S."/>
            <person name="Miyagawa K."/>
            <person name="Suzuki Y."/>
            <person name="Kubo T."/>
            <person name="Oyama M."/>
            <person name="Kohara Y."/>
            <person name="Fujiyama A."/>
            <person name="Arakawa K."/>
            <person name="Katayama T."/>
            <person name="Toyoda A."/>
            <person name="Kunieda T."/>
        </authorList>
    </citation>
    <scope>NUCLEOTIDE SEQUENCE [LARGE SCALE GENOMIC DNA]</scope>
    <source>
        <strain evidence="1 2">YOKOZUNA-1</strain>
    </source>
</reference>
<organism evidence="1 2">
    <name type="scientific">Ramazzottius varieornatus</name>
    <name type="common">Water bear</name>
    <name type="synonym">Tardigrade</name>
    <dbReference type="NCBI Taxonomy" id="947166"/>
    <lineage>
        <taxon>Eukaryota</taxon>
        <taxon>Metazoa</taxon>
        <taxon>Ecdysozoa</taxon>
        <taxon>Tardigrada</taxon>
        <taxon>Eutardigrada</taxon>
        <taxon>Parachela</taxon>
        <taxon>Hypsibioidea</taxon>
        <taxon>Ramazzottiidae</taxon>
        <taxon>Ramazzottius</taxon>
    </lineage>
</organism>
<dbReference type="Proteomes" id="UP000186922">
    <property type="component" value="Unassembled WGS sequence"/>
</dbReference>
<gene>
    <name evidence="1" type="primary">RvY_11291-1</name>
    <name evidence="1" type="synonym">RvY_11291.1</name>
    <name evidence="1" type="ORF">RvY_11291</name>
</gene>
<sequence>MCEMRQRNYQRLQALNEKILVEDCGLIGPDFGYLQWMKRNTSSALAEQAGGISTAVDKFLKGAEGSVQQHMQAYYGTVEKATEETINELVESIPVNGRTDVNQKAYNAC</sequence>